<dbReference type="Gene3D" id="3.20.20.70">
    <property type="entry name" value="Aldolase class I"/>
    <property type="match status" value="1"/>
</dbReference>
<proteinExistence type="predicted"/>
<dbReference type="EMBL" id="QMDW01000006">
    <property type="protein sequence ID" value="RJX50350.1"/>
    <property type="molecule type" value="Genomic_DNA"/>
</dbReference>
<feature type="domain" description="IMP dehydrogenase/GMP reductase" evidence="2">
    <location>
        <begin position="5"/>
        <end position="112"/>
    </location>
</feature>
<evidence type="ECO:0000259" key="2">
    <source>
        <dbReference type="Pfam" id="PF00478"/>
    </source>
</evidence>
<dbReference type="RefSeq" id="WP_120083924.1">
    <property type="nucleotide sequence ID" value="NZ_QMDW01000006.1"/>
</dbReference>
<dbReference type="Pfam" id="PF00478">
    <property type="entry name" value="IMPDH"/>
    <property type="match status" value="1"/>
</dbReference>
<dbReference type="OrthoDB" id="324877at2157"/>
<feature type="region of interest" description="Disordered" evidence="1">
    <location>
        <begin position="28"/>
        <end position="51"/>
    </location>
</feature>
<dbReference type="GO" id="GO:0003824">
    <property type="term" value="F:catalytic activity"/>
    <property type="evidence" value="ECO:0007669"/>
    <property type="project" value="InterPro"/>
</dbReference>
<evidence type="ECO:0000313" key="3">
    <source>
        <dbReference type="EMBL" id="RJX50350.1"/>
    </source>
</evidence>
<sequence length="134" mass="14275">MTDTEAVMIGGFFDTEETPGRVVTHNGKRFKRSHGMASTAANDDREDKEIDVDSGDGVEALTPYKCPLAPLTEEFCAGIRSGLSYCSGQTISEARENAVFVKLSDGAKDRESAHGVLVESGVSQSGIEQVAESD</sequence>
<reference evidence="3 4" key="1">
    <citation type="submission" date="2018-06" db="EMBL/GenBank/DDBJ databases">
        <title>Halonotius sp. F13-13 a new haloarchaeeon isolated from a solar saltern from Isla Cristina, Huelva, Spain.</title>
        <authorList>
            <person name="Duran-Viseras A."/>
            <person name="Sanchez-Porro C."/>
            <person name="Ventosa A."/>
        </authorList>
    </citation>
    <scope>NUCLEOTIDE SEQUENCE [LARGE SCALE GENOMIC DNA]</scope>
    <source>
        <strain evidence="3 4">CECT 7525</strain>
    </source>
</reference>
<dbReference type="InterPro" id="IPR001093">
    <property type="entry name" value="IMP_DH_GMPRt"/>
</dbReference>
<gene>
    <name evidence="3" type="ORF">DP106_05465</name>
</gene>
<protein>
    <recommendedName>
        <fullName evidence="2">IMP dehydrogenase/GMP reductase domain-containing protein</fullName>
    </recommendedName>
</protein>
<keyword evidence="4" id="KW-1185">Reference proteome</keyword>
<accession>A0A3A6Q8D4</accession>
<dbReference type="AlphaFoldDB" id="A0A3A6Q8D4"/>
<evidence type="ECO:0000256" key="1">
    <source>
        <dbReference type="SAM" id="MobiDB-lite"/>
    </source>
</evidence>
<evidence type="ECO:0000313" key="4">
    <source>
        <dbReference type="Proteomes" id="UP000281564"/>
    </source>
</evidence>
<organism evidence="3 4">
    <name type="scientific">Halonotius pteroides</name>
    <dbReference type="NCBI Taxonomy" id="268735"/>
    <lineage>
        <taxon>Archaea</taxon>
        <taxon>Methanobacteriati</taxon>
        <taxon>Methanobacteriota</taxon>
        <taxon>Stenosarchaea group</taxon>
        <taxon>Halobacteria</taxon>
        <taxon>Halobacteriales</taxon>
        <taxon>Haloferacaceae</taxon>
        <taxon>Halonotius</taxon>
    </lineage>
</organism>
<comment type="caution">
    <text evidence="3">The sequence shown here is derived from an EMBL/GenBank/DDBJ whole genome shotgun (WGS) entry which is preliminary data.</text>
</comment>
<name>A0A3A6Q8D4_9EURY</name>
<dbReference type="SUPFAM" id="SSF51412">
    <property type="entry name" value="Inosine monophosphate dehydrogenase (IMPDH)"/>
    <property type="match status" value="1"/>
</dbReference>
<dbReference type="Proteomes" id="UP000281564">
    <property type="component" value="Unassembled WGS sequence"/>
</dbReference>
<dbReference type="InterPro" id="IPR013785">
    <property type="entry name" value="Aldolase_TIM"/>
</dbReference>